<dbReference type="AlphaFoldDB" id="A0A3N4ZXH9"/>
<dbReference type="OrthoDB" id="4426339at2"/>
<sequence length="344" mass="36071">MRLRPGLTVLWRRPGESQVGTDPRCAVVLEGLTEGEQWLVEALRRSPTAADLLRLGRTRGVPPERVRELTALLERSGVLDPSDAPGHGPVPPEEAYWSRLRADGDGGAVMAARAAARVALRGVDRLGMALAVTLAAAGVGTLLLDDDAPVTTADLGVFHPRDVGRRRGRCATEHLRSAFPALRTSAPAGTRPDVLVAVSYGVPDPVRLRPLLREDVVHLPVVVGDVDVVVGPLVVPGRGPCTRCLDLHRTDADDAWPALATQLRVAPAPGTEVTVAALGSALAAHQVLAAIDGREVGVNAASLEVSALDPVPVVRRWTVHPRCGCDRVGEDARTPVAAGALGPG</sequence>
<reference evidence="1 2" key="1">
    <citation type="submission" date="2018-11" db="EMBL/GenBank/DDBJ databases">
        <title>Sequencing the genomes of 1000 actinobacteria strains.</title>
        <authorList>
            <person name="Klenk H.-P."/>
        </authorList>
    </citation>
    <scope>NUCLEOTIDE SEQUENCE [LARGE SCALE GENOMIC DNA]</scope>
    <source>
        <strain evidence="1 2">DSM 14418</strain>
    </source>
</reference>
<dbReference type="Gene3D" id="3.40.50.720">
    <property type="entry name" value="NAD(P)-binding Rossmann-like Domain"/>
    <property type="match status" value="1"/>
</dbReference>
<accession>A0A3N4ZXH9</accession>
<proteinExistence type="predicted"/>
<dbReference type="Proteomes" id="UP000280726">
    <property type="component" value="Unassembled WGS sequence"/>
</dbReference>
<dbReference type="RefSeq" id="WP_123913768.1">
    <property type="nucleotide sequence ID" value="NZ_RKRA01000001.1"/>
</dbReference>
<dbReference type="GO" id="GO:0008641">
    <property type="term" value="F:ubiquitin-like modifier activating enzyme activity"/>
    <property type="evidence" value="ECO:0007669"/>
    <property type="project" value="InterPro"/>
</dbReference>
<dbReference type="EMBL" id="RKRA01000001">
    <property type="protein sequence ID" value="RPF25755.1"/>
    <property type="molecule type" value="Genomic_DNA"/>
</dbReference>
<dbReference type="InterPro" id="IPR035985">
    <property type="entry name" value="Ubiquitin-activating_enz"/>
</dbReference>
<evidence type="ECO:0000313" key="1">
    <source>
        <dbReference type="EMBL" id="RPF25755.1"/>
    </source>
</evidence>
<gene>
    <name evidence="1" type="ORF">EDD32_0167</name>
</gene>
<dbReference type="SUPFAM" id="SSF69572">
    <property type="entry name" value="Activating enzymes of the ubiquitin-like proteins"/>
    <property type="match status" value="1"/>
</dbReference>
<comment type="caution">
    <text evidence="1">The sequence shown here is derived from an EMBL/GenBank/DDBJ whole genome shotgun (WGS) entry which is preliminary data.</text>
</comment>
<evidence type="ECO:0000313" key="2">
    <source>
        <dbReference type="Proteomes" id="UP000280726"/>
    </source>
</evidence>
<organism evidence="1 2">
    <name type="scientific">Georgenia muralis</name>
    <dbReference type="NCBI Taxonomy" id="154117"/>
    <lineage>
        <taxon>Bacteria</taxon>
        <taxon>Bacillati</taxon>
        <taxon>Actinomycetota</taxon>
        <taxon>Actinomycetes</taxon>
        <taxon>Micrococcales</taxon>
        <taxon>Bogoriellaceae</taxon>
        <taxon>Georgenia</taxon>
    </lineage>
</organism>
<protein>
    <submittedName>
        <fullName evidence="1">ThiF family protein</fullName>
    </submittedName>
</protein>
<name>A0A3N4ZXH9_9MICO</name>
<keyword evidence="2" id="KW-1185">Reference proteome</keyword>